<evidence type="ECO:0000313" key="4">
    <source>
        <dbReference type="Proteomes" id="UP001139068"/>
    </source>
</evidence>
<reference evidence="3" key="1">
    <citation type="journal article" date="2022" name="ISME J.">
        <title>Identification of active gaseous-alkane degraders at natural gas seeps.</title>
        <authorList>
            <person name="Farhan Ul Haque M."/>
            <person name="Hernandez M."/>
            <person name="Crombie A.T."/>
            <person name="Murrell J.C."/>
        </authorList>
    </citation>
    <scope>NUCLEOTIDE SEQUENCE</scope>
    <source>
        <strain evidence="3">ANDR5</strain>
    </source>
</reference>
<dbReference type="EMBL" id="JAIVFL010000001">
    <property type="protein sequence ID" value="MCI4673911.1"/>
    <property type="molecule type" value="Genomic_DNA"/>
</dbReference>
<proteinExistence type="predicted"/>
<feature type="chain" id="PRO_5045247952" description="EfeO-type cupredoxin-like domain-containing protein" evidence="2">
    <location>
        <begin position="31"/>
        <end position="155"/>
    </location>
</feature>
<keyword evidence="4" id="KW-1185">Reference proteome</keyword>
<accession>A0ABS9YRP4</accession>
<dbReference type="Proteomes" id="UP001139068">
    <property type="component" value="Unassembled WGS sequence"/>
</dbReference>
<feature type="signal peptide" evidence="2">
    <location>
        <begin position="1"/>
        <end position="30"/>
    </location>
</feature>
<gene>
    <name evidence="3" type="ORF">K9U37_02675</name>
</gene>
<evidence type="ECO:0008006" key="5">
    <source>
        <dbReference type="Google" id="ProtNLM"/>
    </source>
</evidence>
<sequence>MSNTLKQISAALAVPALGLTLIACSSQSNSTTSTTPQPASAASTSRQAETTSLSPAPSPTASAQPGAAALEIPIQIHGGAVTPLNAQFDATVGQPITLRVDSDVDEELHVHSVPEHEYEVRPRSGQVFTFSVAVPGQVAIELHQADKTVATLIVR</sequence>
<evidence type="ECO:0000256" key="2">
    <source>
        <dbReference type="SAM" id="SignalP"/>
    </source>
</evidence>
<evidence type="ECO:0000256" key="1">
    <source>
        <dbReference type="SAM" id="MobiDB-lite"/>
    </source>
</evidence>
<dbReference type="RefSeq" id="WP_243070401.1">
    <property type="nucleotide sequence ID" value="NZ_JAIVFL010000001.1"/>
</dbReference>
<protein>
    <recommendedName>
        <fullName evidence="5">EfeO-type cupredoxin-like domain-containing protein</fullName>
    </recommendedName>
</protein>
<organism evidence="3 4">
    <name type="scientific">Candidatus Mycolicibacterium alkanivorans</name>
    <dbReference type="NCBI Taxonomy" id="2954114"/>
    <lineage>
        <taxon>Bacteria</taxon>
        <taxon>Bacillati</taxon>
        <taxon>Actinomycetota</taxon>
        <taxon>Actinomycetes</taxon>
        <taxon>Mycobacteriales</taxon>
        <taxon>Mycobacteriaceae</taxon>
        <taxon>Mycolicibacterium</taxon>
    </lineage>
</organism>
<name>A0ABS9YRP4_9MYCO</name>
<dbReference type="PROSITE" id="PS51257">
    <property type="entry name" value="PROKAR_LIPOPROTEIN"/>
    <property type="match status" value="1"/>
</dbReference>
<comment type="caution">
    <text evidence="3">The sequence shown here is derived from an EMBL/GenBank/DDBJ whole genome shotgun (WGS) entry which is preliminary data.</text>
</comment>
<evidence type="ECO:0000313" key="3">
    <source>
        <dbReference type="EMBL" id="MCI4673911.1"/>
    </source>
</evidence>
<feature type="region of interest" description="Disordered" evidence="1">
    <location>
        <begin position="27"/>
        <end position="66"/>
    </location>
</feature>
<keyword evidence="2" id="KW-0732">Signal</keyword>